<dbReference type="Proteomes" id="UP000789342">
    <property type="component" value="Unassembled WGS sequence"/>
</dbReference>
<dbReference type="OrthoDB" id="158739at2759"/>
<organism evidence="1 2">
    <name type="scientific">Acaulospora morrowiae</name>
    <dbReference type="NCBI Taxonomy" id="94023"/>
    <lineage>
        <taxon>Eukaryota</taxon>
        <taxon>Fungi</taxon>
        <taxon>Fungi incertae sedis</taxon>
        <taxon>Mucoromycota</taxon>
        <taxon>Glomeromycotina</taxon>
        <taxon>Glomeromycetes</taxon>
        <taxon>Diversisporales</taxon>
        <taxon>Acaulosporaceae</taxon>
        <taxon>Acaulospora</taxon>
    </lineage>
</organism>
<comment type="caution">
    <text evidence="1">The sequence shown here is derived from an EMBL/GenBank/DDBJ whole genome shotgun (WGS) entry which is preliminary data.</text>
</comment>
<proteinExistence type="predicted"/>
<evidence type="ECO:0000313" key="2">
    <source>
        <dbReference type="Proteomes" id="UP000789342"/>
    </source>
</evidence>
<keyword evidence="2" id="KW-1185">Reference proteome</keyword>
<gene>
    <name evidence="1" type="ORF">AMORRO_LOCUS14483</name>
</gene>
<protein>
    <submittedName>
        <fullName evidence="1">402_t:CDS:1</fullName>
    </submittedName>
</protein>
<dbReference type="AlphaFoldDB" id="A0A9N9NJK4"/>
<accession>A0A9N9NJK4</accession>
<sequence length="204" mass="23781">DRVGGAELVRDSSFYYHLLNHKNIINMDHLSLLNITIKGSNLTDEKITQDYEETQQAERCPSMTYLEEAEDGRNDLMVMDPERLKIFVDYMEKRPVGLVRSPSLAPLESNPDGYKYKGFNEFWKSKTGSSWMSISNSILPARIIVDEAQVVYGSIYFLEDTVNELSSTQHKHDIWVLLLNTYQPNLQHYIPRYPWIIIPSFDRR</sequence>
<feature type="non-terminal residue" evidence="1">
    <location>
        <position position="204"/>
    </location>
</feature>
<name>A0A9N9NJK4_9GLOM</name>
<evidence type="ECO:0000313" key="1">
    <source>
        <dbReference type="EMBL" id="CAG8737508.1"/>
    </source>
</evidence>
<reference evidence="1" key="1">
    <citation type="submission" date="2021-06" db="EMBL/GenBank/DDBJ databases">
        <authorList>
            <person name="Kallberg Y."/>
            <person name="Tangrot J."/>
            <person name="Rosling A."/>
        </authorList>
    </citation>
    <scope>NUCLEOTIDE SEQUENCE</scope>
    <source>
        <strain evidence="1">CL551</strain>
    </source>
</reference>
<dbReference type="EMBL" id="CAJVPV010028913">
    <property type="protein sequence ID" value="CAG8737508.1"/>
    <property type="molecule type" value="Genomic_DNA"/>
</dbReference>